<name>A0A1M7K2Z8_RUMFL</name>
<feature type="transmembrane region" description="Helical" evidence="1">
    <location>
        <begin position="21"/>
        <end position="39"/>
    </location>
</feature>
<dbReference type="RefSeq" id="WP_072950819.1">
    <property type="nucleotide sequence ID" value="NZ_FRCT01000007.1"/>
</dbReference>
<keyword evidence="1" id="KW-0812">Transmembrane</keyword>
<protein>
    <submittedName>
        <fullName evidence="2">Uncharacterized protein</fullName>
    </submittedName>
</protein>
<reference evidence="2 3" key="1">
    <citation type="submission" date="2016-11" db="EMBL/GenBank/DDBJ databases">
        <authorList>
            <person name="Jaros S."/>
            <person name="Januszkiewicz K."/>
            <person name="Wedrychowicz H."/>
        </authorList>
    </citation>
    <scope>NUCLEOTIDE SEQUENCE [LARGE SCALE GENOMIC DNA]</scope>
    <source>
        <strain evidence="2 3">Y1</strain>
    </source>
</reference>
<dbReference type="EMBL" id="FRCT01000007">
    <property type="protein sequence ID" value="SHM59702.1"/>
    <property type="molecule type" value="Genomic_DNA"/>
</dbReference>
<proteinExistence type="predicted"/>
<evidence type="ECO:0000256" key="1">
    <source>
        <dbReference type="SAM" id="Phobius"/>
    </source>
</evidence>
<evidence type="ECO:0000313" key="3">
    <source>
        <dbReference type="Proteomes" id="UP000184394"/>
    </source>
</evidence>
<sequence>MKKIIKKFKELPLSKKIQLSAAVFMTMVFITAIPVYAWFTNQKKAAEMFKVMYPNALYINAAHREDRINFELDGIDVDNTYAERPDGTLLTDGDGKPIKKTKKYYIFSVSGSNANGYILQMAHTNNNLFNYKIYDATQYDYLTGADAPDDTPTDKIVPSGTDTERIIPYTLHADSHNENTIQVVGDEYVDGETSTKYYVRAENTVSSGEYKNVSGNKSYPANTGNKYYTKTYGSNTNVDTYSVPSYWQARVTLQNTEIDGNKQFCKYYILEVSWGSEQDTQEDKETDMIYFSVERTNG</sequence>
<gene>
    <name evidence="2" type="ORF">SAMN04487860_10777</name>
</gene>
<dbReference type="AlphaFoldDB" id="A0A1M7K2Z8"/>
<evidence type="ECO:0000313" key="2">
    <source>
        <dbReference type="EMBL" id="SHM59702.1"/>
    </source>
</evidence>
<accession>A0A1M7K2Z8</accession>
<organism evidence="2 3">
    <name type="scientific">Ruminococcus flavefaciens</name>
    <dbReference type="NCBI Taxonomy" id="1265"/>
    <lineage>
        <taxon>Bacteria</taxon>
        <taxon>Bacillati</taxon>
        <taxon>Bacillota</taxon>
        <taxon>Clostridia</taxon>
        <taxon>Eubacteriales</taxon>
        <taxon>Oscillospiraceae</taxon>
        <taxon>Ruminococcus</taxon>
    </lineage>
</organism>
<dbReference type="OrthoDB" id="1821458at2"/>
<keyword evidence="1" id="KW-1133">Transmembrane helix</keyword>
<dbReference type="Proteomes" id="UP000184394">
    <property type="component" value="Unassembled WGS sequence"/>
</dbReference>
<keyword evidence="1" id="KW-0472">Membrane</keyword>